<evidence type="ECO:0000313" key="2">
    <source>
        <dbReference type="EMBL" id="KGX84122.1"/>
    </source>
</evidence>
<feature type="domain" description="N-acetyltransferase" evidence="1">
    <location>
        <begin position="148"/>
        <end position="286"/>
    </location>
</feature>
<dbReference type="InterPro" id="IPR000182">
    <property type="entry name" value="GNAT_dom"/>
</dbReference>
<dbReference type="Proteomes" id="UP000030403">
    <property type="component" value="Unassembled WGS sequence"/>
</dbReference>
<dbReference type="OrthoDB" id="3174529at2"/>
<dbReference type="eggNOG" id="COG3393">
    <property type="taxonomic scope" value="Bacteria"/>
</dbReference>
<sequence length="286" mass="32631">MTVLTYNKADEFLSKVEHFLMKNEALNNLPLGISYRLANEGNHYQGEPFLGYKQRNDGEIHYALMRTPPHNWILAVEQDLSYEDVESFLTYIDENHLPFPGLIGSKQSVERIAERWKEKTGSPYQIKMEQKVFRLDEVEDIPISNGDLQIAQPEHQEIATKWLNLFGEEAGEPTLSESPEDTIKRMIQNQSLRLWVVDGEPVSMANATRPTKNGITLGPVYTPNEHKRKGYASSLVAKLSQSLLNEGYSFTSLYTDLNNPTSNKIYQRIGYKSIGDSIVVQFEERG</sequence>
<dbReference type="EMBL" id="AVPF01000066">
    <property type="protein sequence ID" value="KGX84122.1"/>
    <property type="molecule type" value="Genomic_DNA"/>
</dbReference>
<evidence type="ECO:0000259" key="1">
    <source>
        <dbReference type="PROSITE" id="PS51186"/>
    </source>
</evidence>
<dbReference type="InterPro" id="IPR013653">
    <property type="entry name" value="GCN5-like_dom"/>
</dbReference>
<evidence type="ECO:0000313" key="3">
    <source>
        <dbReference type="Proteomes" id="UP000030403"/>
    </source>
</evidence>
<organism evidence="2 3">
    <name type="scientific">Pontibacillus marinus BH030004 = DSM 16465</name>
    <dbReference type="NCBI Taxonomy" id="1385511"/>
    <lineage>
        <taxon>Bacteria</taxon>
        <taxon>Bacillati</taxon>
        <taxon>Bacillota</taxon>
        <taxon>Bacilli</taxon>
        <taxon>Bacillales</taxon>
        <taxon>Bacillaceae</taxon>
        <taxon>Pontibacillus</taxon>
    </lineage>
</organism>
<dbReference type="Gene3D" id="3.40.630.30">
    <property type="match status" value="1"/>
</dbReference>
<gene>
    <name evidence="2" type="ORF">N783_19050</name>
</gene>
<dbReference type="Pfam" id="PF08445">
    <property type="entry name" value="FR47"/>
    <property type="match status" value="1"/>
</dbReference>
<dbReference type="GO" id="GO:0016747">
    <property type="term" value="F:acyltransferase activity, transferring groups other than amino-acyl groups"/>
    <property type="evidence" value="ECO:0007669"/>
    <property type="project" value="InterPro"/>
</dbReference>
<protein>
    <recommendedName>
        <fullName evidence="1">N-acetyltransferase domain-containing protein</fullName>
    </recommendedName>
</protein>
<dbReference type="SUPFAM" id="SSF55729">
    <property type="entry name" value="Acyl-CoA N-acyltransferases (Nat)"/>
    <property type="match status" value="1"/>
</dbReference>
<dbReference type="STRING" id="1385511.GCA_000425225_03918"/>
<reference evidence="2 3" key="1">
    <citation type="submission" date="2013-08" db="EMBL/GenBank/DDBJ databases">
        <authorList>
            <person name="Huang J."/>
            <person name="Wang G."/>
        </authorList>
    </citation>
    <scope>NUCLEOTIDE SEQUENCE [LARGE SCALE GENOMIC DNA]</scope>
    <source>
        <strain evidence="2 3">BH030004</strain>
    </source>
</reference>
<dbReference type="PROSITE" id="PS51186">
    <property type="entry name" value="GNAT"/>
    <property type="match status" value="1"/>
</dbReference>
<dbReference type="AlphaFoldDB" id="A0A0A5HKG5"/>
<name>A0A0A5HKG5_9BACI</name>
<dbReference type="InterPro" id="IPR016181">
    <property type="entry name" value="Acyl_CoA_acyltransferase"/>
</dbReference>
<dbReference type="RefSeq" id="WP_027447417.1">
    <property type="nucleotide sequence ID" value="NZ_AULJ01000062.1"/>
</dbReference>
<keyword evidence="3" id="KW-1185">Reference proteome</keyword>
<proteinExistence type="predicted"/>
<comment type="caution">
    <text evidence="2">The sequence shown here is derived from an EMBL/GenBank/DDBJ whole genome shotgun (WGS) entry which is preliminary data.</text>
</comment>
<accession>A0A0A5HKG5</accession>